<dbReference type="AlphaFoldDB" id="A0A645EHI0"/>
<protein>
    <submittedName>
        <fullName evidence="1">Uncharacterized protein</fullName>
    </submittedName>
</protein>
<comment type="caution">
    <text evidence="1">The sequence shown here is derived from an EMBL/GenBank/DDBJ whole genome shotgun (WGS) entry which is preliminary data.</text>
</comment>
<evidence type="ECO:0000313" key="1">
    <source>
        <dbReference type="EMBL" id="MPN00906.1"/>
    </source>
</evidence>
<gene>
    <name evidence="1" type="ORF">SDC9_148104</name>
</gene>
<proteinExistence type="predicted"/>
<name>A0A645EHI0_9ZZZZ</name>
<dbReference type="EMBL" id="VSSQ01046937">
    <property type="protein sequence ID" value="MPN00906.1"/>
    <property type="molecule type" value="Genomic_DNA"/>
</dbReference>
<sequence>MHPRQDYRVFLHLCRKFAQFIRIARVVGHFQYFVRLVAVRQYGDALFLFQLDDSVLQIAYHKITPKQPVFIPFLLEKRKGTEKKTKHF</sequence>
<reference evidence="1" key="1">
    <citation type="submission" date="2019-08" db="EMBL/GenBank/DDBJ databases">
        <authorList>
            <person name="Kucharzyk K."/>
            <person name="Murdoch R.W."/>
            <person name="Higgins S."/>
            <person name="Loffler F."/>
        </authorList>
    </citation>
    <scope>NUCLEOTIDE SEQUENCE</scope>
</reference>
<organism evidence="1">
    <name type="scientific">bioreactor metagenome</name>
    <dbReference type="NCBI Taxonomy" id="1076179"/>
    <lineage>
        <taxon>unclassified sequences</taxon>
        <taxon>metagenomes</taxon>
        <taxon>ecological metagenomes</taxon>
    </lineage>
</organism>
<accession>A0A645EHI0</accession>